<reference evidence="1" key="1">
    <citation type="journal article" date="2022" name="Microbiol. Spectr.">
        <title>An Nuclear Magnetic Resonance Fingerprint Matching Approach for the Identification and Structural Re-Evaluation of Pseudomonas Lipopeptides.</title>
        <authorList>
            <person name="De Roo V."/>
            <person name="Verleysen Y."/>
            <person name="Kovacs B."/>
            <person name="De Vleeschouwer M."/>
            <person name="Muangkaew P."/>
            <person name="Girard L."/>
            <person name="Hofte M."/>
            <person name="De Mot R."/>
            <person name="Madder A."/>
            <person name="Geudens N."/>
            <person name="Martins J.C."/>
        </authorList>
    </citation>
    <scope>NUCLEOTIDE SEQUENCE</scope>
    <source>
        <strain evidence="1">COR51</strain>
    </source>
</reference>
<comment type="caution">
    <text evidence="1">The sequence shown here is derived from an EMBL/GenBank/DDBJ whole genome shotgun (WGS) entry which is preliminary data.</text>
</comment>
<evidence type="ECO:0000313" key="2">
    <source>
        <dbReference type="Proteomes" id="UP001139994"/>
    </source>
</evidence>
<sequence length="104" mass="11808">MKRNTNLAVTLLLLLEQVEDAEGLARHQLKESLGQSKHASSMTSEELWDVLDYHLRLLQSAGFVTITQSFEGVAHDDVELTWSGHDYLDVNRPSESFNVNVKWP</sequence>
<dbReference type="RefSeq" id="WP_262952431.1">
    <property type="nucleotide sequence ID" value="NZ_JAOSLA010000039.1"/>
</dbReference>
<reference evidence="1" key="3">
    <citation type="journal article" date="2023" name="mSystems">
        <title>Charting the Lipopeptidome of Nonpathogenic Pseudomonas.</title>
        <authorList>
            <person name="Cesa-Luna C."/>
            <person name="Geudens N."/>
            <person name="Girard L."/>
            <person name="De Roo V."/>
            <person name="Maklad H.R."/>
            <person name="Martins J.C."/>
            <person name="Hofte M."/>
            <person name="De Mot R."/>
        </authorList>
    </citation>
    <scope>NUCLEOTIDE SEQUENCE</scope>
    <source>
        <strain evidence="1">COR51</strain>
    </source>
</reference>
<dbReference type="EMBL" id="JAOSLA010000039">
    <property type="protein sequence ID" value="MCU7240394.1"/>
    <property type="molecule type" value="Genomic_DNA"/>
</dbReference>
<name>A0ABT2VF81_9PSED</name>
<keyword evidence="2" id="KW-1185">Reference proteome</keyword>
<dbReference type="Pfam" id="PF10711">
    <property type="entry name" value="DUF2513"/>
    <property type="match status" value="1"/>
</dbReference>
<reference evidence="1" key="2">
    <citation type="submission" date="2022-09" db="EMBL/GenBank/DDBJ databases">
        <authorList>
            <person name="Cesa-Luna C."/>
            <person name="Girard L."/>
            <person name="Lood C."/>
            <person name="Hofte M."/>
            <person name="De Mot R."/>
        </authorList>
    </citation>
    <scope>NUCLEOTIDE SEQUENCE</scope>
    <source>
        <strain evidence="1">COR51</strain>
    </source>
</reference>
<gene>
    <name evidence="1" type="ORF">OC929_20280</name>
</gene>
<organism evidence="1 2">
    <name type="scientific">Pseudomonas peradeniyensis</name>
    <dbReference type="NCBI Taxonomy" id="2745488"/>
    <lineage>
        <taxon>Bacteria</taxon>
        <taxon>Pseudomonadati</taxon>
        <taxon>Pseudomonadota</taxon>
        <taxon>Gammaproteobacteria</taxon>
        <taxon>Pseudomonadales</taxon>
        <taxon>Pseudomonadaceae</taxon>
        <taxon>Pseudomonas</taxon>
    </lineage>
</organism>
<dbReference type="InterPro" id="IPR019650">
    <property type="entry name" value="DUF2513"/>
</dbReference>
<evidence type="ECO:0000313" key="1">
    <source>
        <dbReference type="EMBL" id="MCU7240394.1"/>
    </source>
</evidence>
<proteinExistence type="predicted"/>
<accession>A0ABT2VF81</accession>
<protein>
    <submittedName>
        <fullName evidence="1">DUF2513 domain-containing protein</fullName>
    </submittedName>
</protein>
<dbReference type="Proteomes" id="UP001139994">
    <property type="component" value="Unassembled WGS sequence"/>
</dbReference>